<feature type="transmembrane region" description="Helical" evidence="1">
    <location>
        <begin position="6"/>
        <end position="25"/>
    </location>
</feature>
<accession>X1UL92</accession>
<protein>
    <submittedName>
        <fullName evidence="2">Uncharacterized protein</fullName>
    </submittedName>
</protein>
<organism evidence="2">
    <name type="scientific">marine sediment metagenome</name>
    <dbReference type="NCBI Taxonomy" id="412755"/>
    <lineage>
        <taxon>unclassified sequences</taxon>
        <taxon>metagenomes</taxon>
        <taxon>ecological metagenomes</taxon>
    </lineage>
</organism>
<proteinExistence type="predicted"/>
<reference evidence="2" key="1">
    <citation type="journal article" date="2014" name="Front. Microbiol.">
        <title>High frequency of phylogenetically diverse reductive dehalogenase-homologous genes in deep subseafloor sedimentary metagenomes.</title>
        <authorList>
            <person name="Kawai M."/>
            <person name="Futagami T."/>
            <person name="Toyoda A."/>
            <person name="Takaki Y."/>
            <person name="Nishi S."/>
            <person name="Hori S."/>
            <person name="Arai W."/>
            <person name="Tsubouchi T."/>
            <person name="Morono Y."/>
            <person name="Uchiyama I."/>
            <person name="Ito T."/>
            <person name="Fujiyama A."/>
            <person name="Inagaki F."/>
            <person name="Takami H."/>
        </authorList>
    </citation>
    <scope>NUCLEOTIDE SEQUENCE</scope>
    <source>
        <strain evidence="2">Expedition CK06-06</strain>
    </source>
</reference>
<feature type="non-terminal residue" evidence="2">
    <location>
        <position position="1"/>
    </location>
</feature>
<name>X1UL92_9ZZZZ</name>
<feature type="transmembrane region" description="Helical" evidence="1">
    <location>
        <begin position="32"/>
        <end position="55"/>
    </location>
</feature>
<dbReference type="AlphaFoldDB" id="X1UL92"/>
<sequence length="58" mass="6166">ADTWAFPVLKLVTAGLVVVLVRWVTRITPDTAFIFLAVSNILIGTVLVANIVTLVGST</sequence>
<evidence type="ECO:0000256" key="1">
    <source>
        <dbReference type="SAM" id="Phobius"/>
    </source>
</evidence>
<keyword evidence="1" id="KW-0812">Transmembrane</keyword>
<dbReference type="EMBL" id="BARW01022565">
    <property type="protein sequence ID" value="GAJ00651.1"/>
    <property type="molecule type" value="Genomic_DNA"/>
</dbReference>
<gene>
    <name evidence="2" type="ORF">S12H4_37615</name>
</gene>
<comment type="caution">
    <text evidence="2">The sequence shown here is derived from an EMBL/GenBank/DDBJ whole genome shotgun (WGS) entry which is preliminary data.</text>
</comment>
<keyword evidence="1" id="KW-1133">Transmembrane helix</keyword>
<evidence type="ECO:0000313" key="2">
    <source>
        <dbReference type="EMBL" id="GAJ00651.1"/>
    </source>
</evidence>
<keyword evidence="1" id="KW-0472">Membrane</keyword>